<evidence type="ECO:0000256" key="3">
    <source>
        <dbReference type="ARBA" id="ARBA00022771"/>
    </source>
</evidence>
<dbReference type="GO" id="GO:0000977">
    <property type="term" value="F:RNA polymerase II transcription regulatory region sequence-specific DNA binding"/>
    <property type="evidence" value="ECO:0007669"/>
    <property type="project" value="TreeGrafter"/>
</dbReference>
<dbReference type="SMART" id="SM00355">
    <property type="entry name" value="ZnF_C2H2"/>
    <property type="match status" value="6"/>
</dbReference>
<dbReference type="InterPro" id="IPR036236">
    <property type="entry name" value="Znf_C2H2_sf"/>
</dbReference>
<reference evidence="7" key="1">
    <citation type="submission" date="2021-03" db="EMBL/GenBank/DDBJ databases">
        <authorList>
            <person name="Bekaert M."/>
        </authorList>
    </citation>
    <scope>NUCLEOTIDE SEQUENCE</scope>
</reference>
<comment type="caution">
    <text evidence="7">The sequence shown here is derived from an EMBL/GenBank/DDBJ whole genome shotgun (WGS) entry which is preliminary data.</text>
</comment>
<organism evidence="7 8">
    <name type="scientific">Mytilus edulis</name>
    <name type="common">Blue mussel</name>
    <dbReference type="NCBI Taxonomy" id="6550"/>
    <lineage>
        <taxon>Eukaryota</taxon>
        <taxon>Metazoa</taxon>
        <taxon>Spiralia</taxon>
        <taxon>Lophotrochozoa</taxon>
        <taxon>Mollusca</taxon>
        <taxon>Bivalvia</taxon>
        <taxon>Autobranchia</taxon>
        <taxon>Pteriomorphia</taxon>
        <taxon>Mytilida</taxon>
        <taxon>Mytiloidea</taxon>
        <taxon>Mytilidae</taxon>
        <taxon>Mytilinae</taxon>
        <taxon>Mytilus</taxon>
    </lineage>
</organism>
<evidence type="ECO:0000313" key="8">
    <source>
        <dbReference type="Proteomes" id="UP000683360"/>
    </source>
</evidence>
<keyword evidence="8" id="KW-1185">Reference proteome</keyword>
<keyword evidence="2" id="KW-0677">Repeat</keyword>
<feature type="region of interest" description="Disordered" evidence="5">
    <location>
        <begin position="16"/>
        <end position="62"/>
    </location>
</feature>
<keyword evidence="4" id="KW-0862">Zinc</keyword>
<protein>
    <submittedName>
        <fullName evidence="7">KRAB</fullName>
    </submittedName>
</protein>
<evidence type="ECO:0000259" key="6">
    <source>
        <dbReference type="PROSITE" id="PS00028"/>
    </source>
</evidence>
<dbReference type="GO" id="GO:0008270">
    <property type="term" value="F:zinc ion binding"/>
    <property type="evidence" value="ECO:0007669"/>
    <property type="project" value="UniProtKB-KW"/>
</dbReference>
<dbReference type="AlphaFoldDB" id="A0A8S3Q2U6"/>
<gene>
    <name evidence="7" type="ORF">MEDL_5202</name>
</gene>
<evidence type="ECO:0000256" key="2">
    <source>
        <dbReference type="ARBA" id="ARBA00022737"/>
    </source>
</evidence>
<dbReference type="Proteomes" id="UP000683360">
    <property type="component" value="Unassembled WGS sequence"/>
</dbReference>
<feature type="compositionally biased region" description="Polar residues" evidence="5">
    <location>
        <begin position="43"/>
        <end position="56"/>
    </location>
</feature>
<dbReference type="EMBL" id="CAJPWZ010000305">
    <property type="protein sequence ID" value="CAG2189872.1"/>
    <property type="molecule type" value="Genomic_DNA"/>
</dbReference>
<evidence type="ECO:0000256" key="5">
    <source>
        <dbReference type="SAM" id="MobiDB-lite"/>
    </source>
</evidence>
<keyword evidence="3" id="KW-0863">Zinc-finger</keyword>
<name>A0A8S3Q2U6_MYTED</name>
<feature type="region of interest" description="Disordered" evidence="5">
    <location>
        <begin position="202"/>
        <end position="221"/>
    </location>
</feature>
<keyword evidence="1" id="KW-0479">Metal-binding</keyword>
<feature type="domain" description="C2H2-type" evidence="6">
    <location>
        <begin position="353"/>
        <end position="374"/>
    </location>
</feature>
<sequence length="400" mass="46083">MTNRCINDTTKQENLFPINNSGFDEEYSPSHTVSTASKHDDCTSCTPSMHQAPTASNHDDGHSTIDDQVIMVKNSNHTIKEQNQEIKKKNWYKYNYACGNCTSAFPRMIDLIKHHNTCEREATTVNVKKTEPQKEDSVDLIKNEMNKHPVNVKQTKPQKDSVHVDLIENGMNKRPCSDLTLSRMKKRLKCKSESDVTFDINTMHSNSQVENEDIPQKGRKRKREKSYPYSCSVCKAAFCTVNSLLQHKIECKSNQVKKEDQKSEIIAKNNRHLITQFKLSKNVHFEIIKTGFGVVRCILCGKDNDCFEDFSYHAKSKHFPYQCFVCPAFFTNMVDLCQHSIACVYIKGQGYRCPVCQKILHSKKLLRVHCEDDHTVYICFLCNSEFDDQKTLDLHRQTCS</sequence>
<dbReference type="GO" id="GO:0005634">
    <property type="term" value="C:nucleus"/>
    <property type="evidence" value="ECO:0007669"/>
    <property type="project" value="TreeGrafter"/>
</dbReference>
<evidence type="ECO:0000313" key="7">
    <source>
        <dbReference type="EMBL" id="CAG2189872.1"/>
    </source>
</evidence>
<dbReference type="PANTHER" id="PTHR24379">
    <property type="entry name" value="KRAB AND ZINC FINGER DOMAIN-CONTAINING"/>
    <property type="match status" value="1"/>
</dbReference>
<dbReference type="GO" id="GO:0000981">
    <property type="term" value="F:DNA-binding transcription factor activity, RNA polymerase II-specific"/>
    <property type="evidence" value="ECO:0007669"/>
    <property type="project" value="TreeGrafter"/>
</dbReference>
<proteinExistence type="predicted"/>
<dbReference type="OrthoDB" id="6113334at2759"/>
<evidence type="ECO:0000256" key="1">
    <source>
        <dbReference type="ARBA" id="ARBA00022723"/>
    </source>
</evidence>
<dbReference type="PROSITE" id="PS00028">
    <property type="entry name" value="ZINC_FINGER_C2H2_1"/>
    <property type="match status" value="1"/>
</dbReference>
<dbReference type="InterPro" id="IPR013087">
    <property type="entry name" value="Znf_C2H2_type"/>
</dbReference>
<accession>A0A8S3Q2U6</accession>
<evidence type="ECO:0000256" key="4">
    <source>
        <dbReference type="ARBA" id="ARBA00022833"/>
    </source>
</evidence>
<dbReference type="SUPFAM" id="SSF57667">
    <property type="entry name" value="beta-beta-alpha zinc fingers"/>
    <property type="match status" value="1"/>
</dbReference>
<dbReference type="PANTHER" id="PTHR24379:SF127">
    <property type="entry name" value="BLOODY FINGERS-RELATED"/>
    <property type="match status" value="1"/>
</dbReference>